<dbReference type="SUPFAM" id="SSF81296">
    <property type="entry name" value="E set domains"/>
    <property type="match status" value="2"/>
</dbReference>
<dbReference type="InterPro" id="IPR002909">
    <property type="entry name" value="IPT_dom"/>
</dbReference>
<feature type="region of interest" description="Disordered" evidence="2">
    <location>
        <begin position="3265"/>
        <end position="3305"/>
    </location>
</feature>
<dbReference type="InterPro" id="IPR014755">
    <property type="entry name" value="Cu-Rt/internalin_Ig-like"/>
</dbReference>
<proteinExistence type="predicted"/>
<evidence type="ECO:0008006" key="7">
    <source>
        <dbReference type="Google" id="ProtNLM"/>
    </source>
</evidence>
<feature type="compositionally biased region" description="Gly residues" evidence="2">
    <location>
        <begin position="3267"/>
        <end position="3279"/>
    </location>
</feature>
<accession>A0A3A8N249</accession>
<dbReference type="Gene3D" id="2.60.40.10">
    <property type="entry name" value="Immunoglobulins"/>
    <property type="match status" value="6"/>
</dbReference>
<protein>
    <recommendedName>
        <fullName evidence="7">SbsA Ig-like domain-containing protein</fullName>
    </recommendedName>
</protein>
<feature type="region of interest" description="Disordered" evidence="2">
    <location>
        <begin position="3109"/>
        <end position="3177"/>
    </location>
</feature>
<evidence type="ECO:0000313" key="5">
    <source>
        <dbReference type="EMBL" id="RKH37610.1"/>
    </source>
</evidence>
<dbReference type="SUPFAM" id="SSF50998">
    <property type="entry name" value="Quinoprotein alcohol dehydrogenase-like"/>
    <property type="match status" value="1"/>
</dbReference>
<evidence type="ECO:0000256" key="1">
    <source>
        <dbReference type="ARBA" id="ARBA00022729"/>
    </source>
</evidence>
<gene>
    <name evidence="5" type="ORF">D7X12_28995</name>
</gene>
<feature type="domain" description="SbsA Ig-like" evidence="4">
    <location>
        <begin position="334"/>
        <end position="437"/>
    </location>
</feature>
<keyword evidence="1" id="KW-0732">Signal</keyword>
<evidence type="ECO:0000259" key="4">
    <source>
        <dbReference type="Pfam" id="PF13205"/>
    </source>
</evidence>
<evidence type="ECO:0000256" key="2">
    <source>
        <dbReference type="SAM" id="MobiDB-lite"/>
    </source>
</evidence>
<dbReference type="Pfam" id="PF17957">
    <property type="entry name" value="Big_7"/>
    <property type="match status" value="2"/>
</dbReference>
<dbReference type="InterPro" id="IPR032812">
    <property type="entry name" value="SbsA_Ig"/>
</dbReference>
<keyword evidence="6" id="KW-1185">Reference proteome</keyword>
<dbReference type="Pfam" id="PF13205">
    <property type="entry name" value="Big_5"/>
    <property type="match status" value="1"/>
</dbReference>
<dbReference type="InterPro" id="IPR014756">
    <property type="entry name" value="Ig_E-set"/>
</dbReference>
<evidence type="ECO:0000313" key="6">
    <source>
        <dbReference type="Proteomes" id="UP000273405"/>
    </source>
</evidence>
<name>A0A3A8N249_9BACT</name>
<organism evidence="5 6">
    <name type="scientific">Corallococcus sicarius</name>
    <dbReference type="NCBI Taxonomy" id="2316726"/>
    <lineage>
        <taxon>Bacteria</taxon>
        <taxon>Pseudomonadati</taxon>
        <taxon>Myxococcota</taxon>
        <taxon>Myxococcia</taxon>
        <taxon>Myxococcales</taxon>
        <taxon>Cystobacterineae</taxon>
        <taxon>Myxococcaceae</taxon>
        <taxon>Corallococcus</taxon>
    </lineage>
</organism>
<feature type="compositionally biased region" description="Gly residues" evidence="2">
    <location>
        <begin position="3162"/>
        <end position="3174"/>
    </location>
</feature>
<dbReference type="Proteomes" id="UP000273405">
    <property type="component" value="Unassembled WGS sequence"/>
</dbReference>
<dbReference type="CDD" id="cd00102">
    <property type="entry name" value="IPT"/>
    <property type="match status" value="1"/>
</dbReference>
<feature type="domain" description="IPT/TIG" evidence="3">
    <location>
        <begin position="168"/>
        <end position="235"/>
    </location>
</feature>
<dbReference type="Gene3D" id="2.60.40.1220">
    <property type="match status" value="1"/>
</dbReference>
<feature type="region of interest" description="Disordered" evidence="2">
    <location>
        <begin position="2893"/>
        <end position="2928"/>
    </location>
</feature>
<dbReference type="InterPro" id="IPR011047">
    <property type="entry name" value="Quinoprotein_ADH-like_sf"/>
</dbReference>
<evidence type="ECO:0000259" key="3">
    <source>
        <dbReference type="Pfam" id="PF01833"/>
    </source>
</evidence>
<sequence>MGGRSRLSWVDTTQPDAGVFQERTWAPVNGLSGARTLVVGGVAVAATASSMKTFHLPYPVTVGTVPLPGGELPPGGTVSVTLSPVMPPTAAAASTLVVKAVGSETAVPGSVVGTGWFRGFTPEPSLTVGAVYVAEAHLAASGVVGGHLRGAWRFPVVGGADGTEIALTGIAPDHGDVAGGTSVVLTGSNLEAVSKVYFGGKGVVPGADRSAVLLRVVTPAADVAGPVAVELETTTQKWLRWDGAFAYVAQPFVSGVMPATVSLEGGTVTFSGGRFTRGLSVFEAATPVKILALTGTSLTVEIAAGPAGPVALRLEQPGTPAVSLGALVSRADLRPPAVVSWSPTGTQGGQSVPVASQFTVRFDEAIAPASAAQAKLQRTVTGLAVAATVTVDPDGRGLTLVPSEPLLQTTRYMLSVAGVTDLLGNALVQGGTASFRTVDGVKPVVEIVVKGSSRPVVAGDRFSAQTPWTFEVRATDDSGAVSARKLSLDGVDLTGSNGSFTYTWPAEKVDTSSQLVAWAQDAAGNTEQTPPVTVQVVNDLPPTVVFTEPGVAALTLEEGAPLNVVVSATDNTQVRSLELRLDDASLKFVTAPTGPLTYTLKAPRVVSGPEVHVLTARALDDAQLLGSTAPVMLTVTPDTTAPAVTFLWPSTDARVVSGTSMELRVSATDTNAVTSVRFVKDGEDLGTLSGPTWRMRWNAPTVTVPTPVTLVARARDARGNEGTATRTVTVEPVSSPQIAFAYPSAGSSYVEGTQVSVRAEAVAPAGIKEVRLALEGQEVVATRLVGSSLWDATFTAPAVGVEGGVATVRAVVRDEAGVESTSIRQIKVTNSNAQTPTVALPVDLEGPVFAGGASASARATASMGATVHQQLFVADGGIATGSEGDVLPWGPEGAPVRFVAQASSLGGTVSAEAPGTLAVFAQGPAMHSTLDGVEAATALALQGEFLFVLRNDAGGGARVERRARADGALASQRSLEGEPLGLAVRGDRVAVVLRSAGMGTLALLSATDLSTVGSVALRREPSSVGAFRGGFAVGTDEGLELLDPEGAWRARLPLGNVTALSLHGDWLYALAGGFLHGVDLTVPPAPKRVAWVQTAGGAVTAVGAERACVVGTAVRCFTRAGDTLTLAGEKTLGIPAASVTALGPWLLAGSDTGMTVLDARAAPRVAGRYPAMQGHLVTSGNTVFAAKGSLLSRLVLARGPASPQVTLSLPDTAAPGARLALTATVSDGVEPLNAFTAELAVDGHVVEALDNALPTSVDLPVAAGDVQVTLRVRDLAGNTGTASRTVTRVDAGVGPTLVALEVPSEVWEGAEFPVRPVAVSPNQVARVEVSVAGGASGVFTAPAWAGTLRAPQVSADDLVTVTAVAVDSQGRSGPPKSVQLQVRNDTGSAPVLGPLELVAAGSILEGTRVGVLATTTPASVREVRFRVGIVGQPLVEQQRVVGSPYVASLLMPQVTGSTTVRVEAVAVDAAGRESAPVTRDLIVVDDATPPVVTVTVEPTAGRIAAGSPMLTRVTATDAGGVSRIQQVLSLDGLPVASGSGVLRYVVPSETLPGALLRLTVTVTDRAGLTSLVPAKEWRVVTSLSPPPGQVFTQGFAGAEQLELVGDRVFVRTATGFEVGQLTRGPTPSLTHLGRFTSTVRPRSIAVQGDRVLVAYGATGLDVVDVASPASPRTVGHVNLSLDKVVTYAGGAYASAGPESLNLPYSLDLEDPARPVATPVYYLLGSSILLAAEVDGFIYNIGGNGVRMGFRIGRWPGGTPPTTAYMTLLTGERVVAAERDGNRLVAATDRLLRVDEFWEGGDFSVPLAAPARAMQVAQGLAYVLCDDGFLRIIDVREPRSLAILATSALDARDVAVSGGVMLAASAAGVELRVLPLGQESVSATASATYATAPPPLGLTAFHEGVLVAAGTAGIRQLGLSRPGELEVLPGSASAGMTQVERAGGELYFLSNGSVSRGVDRGNGTFDVTGQSALGPLGVVTRFSAAVGRIWGINGQTVSSMTLLPDGSPASLAMSSSALDVSGEERHAAVALGTAGWTLVGVDGSGTLRRRATHAELPVQAVALDDTLLVTGNTSGLTTWRVTDDGGVPRATVPTAGAVVRIRLHGRLAVVSEAAQGVQLFDLEDPDAPRLVGSVPAGRAVDAILVGSDLVVADAFLGVRRFPVESLRAAPSVRIALPLPGTEVVAGSEYLVMAAASGFALNDTELWVNGRPVGVLDDVDSKAMLQVPAGSSAGSEVSLQLRVRSANGTSAFSEPVSLRVTVPVTSQPAPTLAIAYPTGTSFVSGEVAKVYVTAYDVVAPGRVRLFLGDRYLDEALTTGGNPNATFTVRMPVVQSPVTELLRVELLDGAGRSASAQSTVTLTPTPMFTTAPTGLPSVVRALPFVNLLQSDNFGWGHGPYTLELLVDGVAVATSEVLTKNPAATNVSFALRIPRERIGQKLSLTLRVRDPQGRSLGAPREYTVLDDGEPPVVQTLVAPASARSGDVISVSTSATDPNGDLASLTLLANGLQVATTTHWSLDAELVVPGAASPGQMALTVVALDLGGRQTQRSVTVQVQPNLPPEVKLKAVSTPLHEGYSQEFCMEVDDSSRLASVELRLNGTVIAQADDCINVDCSSLCMTVPVPPSAAVLSAMAVDVLGLSDSVEATYPVGANLPPRVSLEQSYLVAGRTLFIRGRVSDELPSLAWAEFSLDGSLYTHLDDPEPISDVPLTVAAGGPRVLTLEAMDHSGLRASVSRSLDVLPSGSGESCLLPVPLKDPLTYLASAAVADAPWDCSTGNHGTWVSLPFDGPVERLTFEAHGHAVVMNACGDSSSRCVYEGEPLKTLTALPAGARIFVESTNWSDTSTLRLISARLGQGAKCDPASVDFVCAAGTCAEDAQGGHRCQLPACTDGVDNEETPDGRVDYPFDPGCTSLEDTSEEDPDPLPACSNGGDDDLDLLKDFPQDPACGSAAGAQEVPGDGDSCVAPATITSRVTSVPLANASSDLLLTCSPAAPDRVYGFHFPGAGYVHAKATSAHVSLRSLCGRESSELSCDGSEHGSGEVGADLDEGTYFVLVSGTEDAELVMTGTLNPGSRCDPTMSWLQCESGSYCLPTGGELRCREAACSDGLNNEDGDVLTDYPKDPGCTSRGDDDERDLPVAPECANNLDDDGLHGEDWPADPGCGSAGGQTEGGGDGESCAGPQVITTESTPVMLVGATHDEKLGCGAPDPDRVFGLRLPGQAFIDVEALHASLALRSYACDRSSRLCSSASGGMQDGGTFARELPDGGIPSGGVPDGGTLDGGSWVAGTPGGESLPGGTELQGLSDAGTPSRLSLRAYAGESVFILVSGTQDTTLRVSGTFYSGERCDPSRPWFRCQEDESCQADGAEFRCVAPASPASPVGREGPSTKALKPRQVPERKDAGTSVPGLQPPEEASLPPGSGAPLASVEVGEGRRAPADDQRWNDMMVQDCGDGDCAGAAVCQSSGGGQ</sequence>
<feature type="compositionally biased region" description="Basic and acidic residues" evidence="2">
    <location>
        <begin position="3429"/>
        <end position="3441"/>
    </location>
</feature>
<comment type="caution">
    <text evidence="5">The sequence shown here is derived from an EMBL/GenBank/DDBJ whole genome shotgun (WGS) entry which is preliminary data.</text>
</comment>
<feature type="region of interest" description="Disordered" evidence="2">
    <location>
        <begin position="3372"/>
        <end position="3441"/>
    </location>
</feature>
<dbReference type="Pfam" id="PF01833">
    <property type="entry name" value="TIG"/>
    <property type="match status" value="1"/>
</dbReference>
<dbReference type="EMBL" id="RAWG01000231">
    <property type="protein sequence ID" value="RKH37610.1"/>
    <property type="molecule type" value="Genomic_DNA"/>
</dbReference>
<reference evidence="6" key="1">
    <citation type="submission" date="2018-09" db="EMBL/GenBank/DDBJ databases">
        <authorList>
            <person name="Livingstone P.G."/>
            <person name="Whitworth D.E."/>
        </authorList>
    </citation>
    <scope>NUCLEOTIDE SEQUENCE [LARGE SCALE GENOMIC DNA]</scope>
    <source>
        <strain evidence="6">CA040B</strain>
    </source>
</reference>
<dbReference type="InterPro" id="IPR013783">
    <property type="entry name" value="Ig-like_fold"/>
</dbReference>